<evidence type="ECO:0000313" key="2">
    <source>
        <dbReference type="EMBL" id="MBB3040146.1"/>
    </source>
</evidence>
<evidence type="ECO:0000256" key="1">
    <source>
        <dbReference type="SAM" id="MobiDB-lite"/>
    </source>
</evidence>
<gene>
    <name evidence="2" type="ORF">FHU29_004641</name>
</gene>
<dbReference type="RefSeq" id="WP_064442620.1">
    <property type="nucleotide sequence ID" value="NZ_BDDI01000030.1"/>
</dbReference>
<keyword evidence="3" id="KW-1185">Reference proteome</keyword>
<organism evidence="2 3">
    <name type="scientific">Hoyosella altamirensis</name>
    <dbReference type="NCBI Taxonomy" id="616997"/>
    <lineage>
        <taxon>Bacteria</taxon>
        <taxon>Bacillati</taxon>
        <taxon>Actinomycetota</taxon>
        <taxon>Actinomycetes</taxon>
        <taxon>Mycobacteriales</taxon>
        <taxon>Hoyosellaceae</taxon>
        <taxon>Hoyosella</taxon>
    </lineage>
</organism>
<dbReference type="EMBL" id="JACHWS010000008">
    <property type="protein sequence ID" value="MBB3040146.1"/>
    <property type="molecule type" value="Genomic_DNA"/>
</dbReference>
<accession>A0A839RV67</accession>
<evidence type="ECO:0000313" key="3">
    <source>
        <dbReference type="Proteomes" id="UP000567922"/>
    </source>
</evidence>
<sequence>MTDWFHKLNQNKAVQRGCRVKAETIAKRAQAITNSEGGEANITVQSGVRPKGRAFSYVVTDRPDEEYGGKTAKRTSAVTRAARETR</sequence>
<dbReference type="OrthoDB" id="4485483at2"/>
<comment type="caution">
    <text evidence="2">The sequence shown here is derived from an EMBL/GenBank/DDBJ whole genome shotgun (WGS) entry which is preliminary data.</text>
</comment>
<proteinExistence type="predicted"/>
<reference evidence="2 3" key="1">
    <citation type="submission" date="2020-08" db="EMBL/GenBank/DDBJ databases">
        <title>Sequencing the genomes of 1000 actinobacteria strains.</title>
        <authorList>
            <person name="Klenk H.-P."/>
        </authorList>
    </citation>
    <scope>NUCLEOTIDE SEQUENCE [LARGE SCALE GENOMIC DNA]</scope>
    <source>
        <strain evidence="2 3">DSM 45258</strain>
    </source>
</reference>
<feature type="region of interest" description="Disordered" evidence="1">
    <location>
        <begin position="64"/>
        <end position="86"/>
    </location>
</feature>
<dbReference type="Proteomes" id="UP000567922">
    <property type="component" value="Unassembled WGS sequence"/>
</dbReference>
<dbReference type="AlphaFoldDB" id="A0A839RV67"/>
<protein>
    <submittedName>
        <fullName evidence="2">Uncharacterized protein</fullName>
    </submittedName>
</protein>
<name>A0A839RV67_9ACTN</name>